<proteinExistence type="predicted"/>
<keyword evidence="3" id="KW-1185">Reference proteome</keyword>
<dbReference type="GO" id="GO:0008757">
    <property type="term" value="F:S-adenosylmethionine-dependent methyltransferase activity"/>
    <property type="evidence" value="ECO:0007669"/>
    <property type="project" value="InterPro"/>
</dbReference>
<evidence type="ECO:0000313" key="3">
    <source>
        <dbReference type="Proteomes" id="UP000433788"/>
    </source>
</evidence>
<dbReference type="Proteomes" id="UP000433788">
    <property type="component" value="Unassembled WGS sequence"/>
</dbReference>
<gene>
    <name evidence="2" type="ORF">GH984_07360</name>
</gene>
<dbReference type="Pfam" id="PF08241">
    <property type="entry name" value="Methyltransf_11"/>
    <property type="match status" value="1"/>
</dbReference>
<keyword evidence="2" id="KW-0489">Methyltransferase</keyword>
<keyword evidence="2" id="KW-0808">Transferase</keyword>
<dbReference type="InterPro" id="IPR029063">
    <property type="entry name" value="SAM-dependent_MTases_sf"/>
</dbReference>
<feature type="domain" description="Methyltransferase type 11" evidence="1">
    <location>
        <begin position="67"/>
        <end position="113"/>
    </location>
</feature>
<reference evidence="2 3" key="1">
    <citation type="submission" date="2019-11" db="EMBL/GenBank/DDBJ databases">
        <authorList>
            <person name="Zhang X.Y."/>
        </authorList>
    </citation>
    <scope>NUCLEOTIDE SEQUENCE [LARGE SCALE GENOMIC DNA]</scope>
    <source>
        <strain evidence="2 3">C176</strain>
    </source>
</reference>
<evidence type="ECO:0000313" key="2">
    <source>
        <dbReference type="EMBL" id="MRH78522.1"/>
    </source>
</evidence>
<accession>A0A6N7QR99</accession>
<protein>
    <submittedName>
        <fullName evidence="2">Methyltransferase domain-containing protein</fullName>
    </submittedName>
</protein>
<organism evidence="2 3">
    <name type="scientific">Spiribacter salilacus</name>
    <dbReference type="NCBI Taxonomy" id="2664894"/>
    <lineage>
        <taxon>Bacteria</taxon>
        <taxon>Pseudomonadati</taxon>
        <taxon>Pseudomonadota</taxon>
        <taxon>Gammaproteobacteria</taxon>
        <taxon>Chromatiales</taxon>
        <taxon>Ectothiorhodospiraceae</taxon>
        <taxon>Spiribacter</taxon>
    </lineage>
</organism>
<dbReference type="GO" id="GO:0032259">
    <property type="term" value="P:methylation"/>
    <property type="evidence" value="ECO:0007669"/>
    <property type="project" value="UniProtKB-KW"/>
</dbReference>
<dbReference type="RefSeq" id="WP_153719554.1">
    <property type="nucleotide sequence ID" value="NZ_WJPP01000003.1"/>
</dbReference>
<dbReference type="InterPro" id="IPR013216">
    <property type="entry name" value="Methyltransf_11"/>
</dbReference>
<dbReference type="SUPFAM" id="SSF53335">
    <property type="entry name" value="S-adenosyl-L-methionine-dependent methyltransferases"/>
    <property type="match status" value="1"/>
</dbReference>
<dbReference type="Gene3D" id="3.40.50.150">
    <property type="entry name" value="Vaccinia Virus protein VP39"/>
    <property type="match status" value="1"/>
</dbReference>
<name>A0A6N7QR99_9GAMM</name>
<dbReference type="EMBL" id="WJPP01000003">
    <property type="protein sequence ID" value="MRH78522.1"/>
    <property type="molecule type" value="Genomic_DNA"/>
</dbReference>
<comment type="caution">
    <text evidence="2">The sequence shown here is derived from an EMBL/GenBank/DDBJ whole genome shotgun (WGS) entry which is preliminary data.</text>
</comment>
<dbReference type="AlphaFoldDB" id="A0A6N7QR99"/>
<evidence type="ECO:0000259" key="1">
    <source>
        <dbReference type="Pfam" id="PF08241"/>
    </source>
</evidence>
<sequence>MMMISKLRRLYVSLVYADHNRSASVRRALHNALQSQKEDSFILNIGSGQGRIAANVKNLDIVAGPSVDYVGSAENIPLDDETADLIITQEAFEHIQNPDKAINECFRVLRRGG</sequence>